<dbReference type="AlphaFoldDB" id="A0A5C7ALS3"/>
<reference evidence="1 2" key="1">
    <citation type="submission" date="2019-08" db="EMBL/GenBank/DDBJ databases">
        <title>Genome sequence of Gelidibacter salicanalis IC162T.</title>
        <authorList>
            <person name="Bowman J.P."/>
        </authorList>
    </citation>
    <scope>NUCLEOTIDE SEQUENCE [LARGE SCALE GENOMIC DNA]</scope>
    <source>
        <strain evidence="1 2">IC162</strain>
    </source>
</reference>
<dbReference type="RefSeq" id="WP_146891010.1">
    <property type="nucleotide sequence ID" value="NZ_VORX01000002.1"/>
</dbReference>
<evidence type="ECO:0000313" key="1">
    <source>
        <dbReference type="EMBL" id="TXE09347.1"/>
    </source>
</evidence>
<comment type="caution">
    <text evidence="1">The sequence shown here is derived from an EMBL/GenBank/DDBJ whole genome shotgun (WGS) entry which is preliminary data.</text>
</comment>
<name>A0A5C7ALS3_9FLAO</name>
<keyword evidence="2" id="KW-1185">Reference proteome</keyword>
<accession>A0A5C7ALS3</accession>
<proteinExistence type="predicted"/>
<organism evidence="1 2">
    <name type="scientific">Gelidibacter salicanalis</name>
    <dbReference type="NCBI Taxonomy" id="291193"/>
    <lineage>
        <taxon>Bacteria</taxon>
        <taxon>Pseudomonadati</taxon>
        <taxon>Bacteroidota</taxon>
        <taxon>Flavobacteriia</taxon>
        <taxon>Flavobacteriales</taxon>
        <taxon>Flavobacteriaceae</taxon>
        <taxon>Gelidibacter</taxon>
    </lineage>
</organism>
<dbReference type="Proteomes" id="UP000321734">
    <property type="component" value="Unassembled WGS sequence"/>
</dbReference>
<sequence length="194" mass="22130">MNDTILFSGISYQPKEIVITKVIADSQNLTVYLEELVTILDEVVVGKILTGDLIFDLKNTPIKPEVNFFNLGIPGYTGKPKTQSERRLYEATSGGGFIPLNPILNAISGRTNELKNQVSLERLDNCLDKLKSQFSEILFAKSNLDESLRIEFFYYCQDDLRFERVCKVNNGLETFEFLEAKLKSYKDILRSQKN</sequence>
<dbReference type="EMBL" id="VORX01000002">
    <property type="protein sequence ID" value="TXE09347.1"/>
    <property type="molecule type" value="Genomic_DNA"/>
</dbReference>
<dbReference type="OrthoDB" id="1427655at2"/>
<protein>
    <submittedName>
        <fullName evidence="1">Uncharacterized protein</fullName>
    </submittedName>
</protein>
<gene>
    <name evidence="1" type="ORF">ES711_05305</name>
</gene>
<evidence type="ECO:0000313" key="2">
    <source>
        <dbReference type="Proteomes" id="UP000321734"/>
    </source>
</evidence>